<proteinExistence type="predicted"/>
<dbReference type="Gene3D" id="3.40.50.150">
    <property type="entry name" value="Vaccinia Virus protein VP39"/>
    <property type="match status" value="1"/>
</dbReference>
<name>A0A1H5RVB4_9PROT</name>
<dbReference type="CDD" id="cd02440">
    <property type="entry name" value="AdoMet_MTases"/>
    <property type="match status" value="1"/>
</dbReference>
<dbReference type="SUPFAM" id="SSF53335">
    <property type="entry name" value="S-adenosyl-L-methionine-dependent methyltransferases"/>
    <property type="match status" value="1"/>
</dbReference>
<accession>A0A1H5RVB4</accession>
<keyword evidence="2" id="KW-0489">Methyltransferase</keyword>
<dbReference type="GO" id="GO:0008168">
    <property type="term" value="F:methyltransferase activity"/>
    <property type="evidence" value="ECO:0007669"/>
    <property type="project" value="UniProtKB-KW"/>
</dbReference>
<evidence type="ECO:0000313" key="3">
    <source>
        <dbReference type="Proteomes" id="UP000236753"/>
    </source>
</evidence>
<dbReference type="Pfam" id="PF13847">
    <property type="entry name" value="Methyltransf_31"/>
    <property type="match status" value="1"/>
</dbReference>
<evidence type="ECO:0000313" key="2">
    <source>
        <dbReference type="EMBL" id="SEF41557.1"/>
    </source>
</evidence>
<reference evidence="2 3" key="1">
    <citation type="submission" date="2016-10" db="EMBL/GenBank/DDBJ databases">
        <authorList>
            <person name="de Groot N.N."/>
        </authorList>
    </citation>
    <scope>NUCLEOTIDE SEQUENCE [LARGE SCALE GENOMIC DNA]</scope>
    <source>
        <strain evidence="2 3">Nm13</strain>
    </source>
</reference>
<protein>
    <submittedName>
        <fullName evidence="2">Methyltransferase domain-containing protein</fullName>
    </submittedName>
</protein>
<dbReference type="GO" id="GO:0032259">
    <property type="term" value="P:methylation"/>
    <property type="evidence" value="ECO:0007669"/>
    <property type="project" value="UniProtKB-KW"/>
</dbReference>
<dbReference type="PANTHER" id="PTHR43591:SF24">
    <property type="entry name" value="2-METHOXY-6-POLYPRENYL-1,4-BENZOQUINOL METHYLASE, MITOCHONDRIAL"/>
    <property type="match status" value="1"/>
</dbReference>
<dbReference type="RefSeq" id="WP_103965209.1">
    <property type="nucleotide sequence ID" value="NZ_FNUX01000001.1"/>
</dbReference>
<dbReference type="OrthoDB" id="9782855at2"/>
<dbReference type="InterPro" id="IPR025714">
    <property type="entry name" value="Methyltranfer_dom"/>
</dbReference>
<organism evidence="2 3">
    <name type="scientific">Nitrosomonas ureae</name>
    <dbReference type="NCBI Taxonomy" id="44577"/>
    <lineage>
        <taxon>Bacteria</taxon>
        <taxon>Pseudomonadati</taxon>
        <taxon>Pseudomonadota</taxon>
        <taxon>Betaproteobacteria</taxon>
        <taxon>Nitrosomonadales</taxon>
        <taxon>Nitrosomonadaceae</taxon>
        <taxon>Nitrosomonas</taxon>
    </lineage>
</organism>
<dbReference type="PANTHER" id="PTHR43591">
    <property type="entry name" value="METHYLTRANSFERASE"/>
    <property type="match status" value="1"/>
</dbReference>
<dbReference type="Proteomes" id="UP000236753">
    <property type="component" value="Unassembled WGS sequence"/>
</dbReference>
<dbReference type="EMBL" id="FNUX01000001">
    <property type="protein sequence ID" value="SEF41557.1"/>
    <property type="molecule type" value="Genomic_DNA"/>
</dbReference>
<feature type="domain" description="Methyltransferase" evidence="1">
    <location>
        <begin position="48"/>
        <end position="186"/>
    </location>
</feature>
<evidence type="ECO:0000259" key="1">
    <source>
        <dbReference type="Pfam" id="PF13847"/>
    </source>
</evidence>
<dbReference type="InterPro" id="IPR029063">
    <property type="entry name" value="SAM-dependent_MTases_sf"/>
</dbReference>
<keyword evidence="2" id="KW-0808">Transferase</keyword>
<sequence>MTNSDLLYSQIPIERIDSIGHQTLLQEFQEVGEAFLREFKIRCNLLPNSSFMDIGCGIGRLAIPLTDYLDATGRYEGFDITPENIKWCQHHITTCRSNFSFQVADIFNHRYNPKGRYPAREYLFPYQENTFDVACAASVFTHLLAEDSEHYLSEITRVLKPDGYFLGTYFLLNEPSVKALKEQKSSQPFFHEIKNCWVIDPQIPEAAVAYDEAFIAEIYRKAGLEIKEIHYGLWSGREPTVYGGYQDMIIAKK</sequence>
<gene>
    <name evidence="2" type="ORF">SAMN05216334_101226</name>
</gene>
<dbReference type="AlphaFoldDB" id="A0A1H5RVB4"/>